<comment type="caution">
    <text evidence="9">The sequence shown here is derived from an EMBL/GenBank/DDBJ whole genome shotgun (WGS) entry which is preliminary data.</text>
</comment>
<protein>
    <recommendedName>
        <fullName evidence="3">N-acetylmuramoyl-L-alanine amidase</fullName>
        <ecNumber evidence="3">3.5.1.28</ecNumber>
    </recommendedName>
</protein>
<name>A0A412AVE6_9FIRM</name>
<dbReference type="CDD" id="cd06583">
    <property type="entry name" value="PGRP"/>
    <property type="match status" value="1"/>
</dbReference>
<dbReference type="EC" id="3.5.1.28" evidence="3"/>
<dbReference type="SUPFAM" id="SSF55846">
    <property type="entry name" value="N-acetylmuramoyl-L-alanine amidase-like"/>
    <property type="match status" value="1"/>
</dbReference>
<dbReference type="InterPro" id="IPR051206">
    <property type="entry name" value="NAMLAA_amidase_2"/>
</dbReference>
<evidence type="ECO:0000313" key="10">
    <source>
        <dbReference type="Proteomes" id="UP000284751"/>
    </source>
</evidence>
<evidence type="ECO:0000256" key="2">
    <source>
        <dbReference type="ARBA" id="ARBA00007553"/>
    </source>
</evidence>
<dbReference type="PANTHER" id="PTHR30417:SF11">
    <property type="entry name" value="N-ACETYLMURAMOYL-L-ALANINE AMIDASE XLYA"/>
    <property type="match status" value="1"/>
</dbReference>
<dbReference type="PANTHER" id="PTHR30417">
    <property type="entry name" value="N-ACETYLMURAMOYL-L-ALANINE AMIDASE AMID"/>
    <property type="match status" value="1"/>
</dbReference>
<proteinExistence type="inferred from homology"/>
<organism evidence="9 10">
    <name type="scientific">[Clostridium] leptum</name>
    <dbReference type="NCBI Taxonomy" id="1535"/>
    <lineage>
        <taxon>Bacteria</taxon>
        <taxon>Bacillati</taxon>
        <taxon>Bacillota</taxon>
        <taxon>Clostridia</taxon>
        <taxon>Eubacteriales</taxon>
        <taxon>Oscillospiraceae</taxon>
        <taxon>Oscillospiraceae incertae sedis</taxon>
    </lineage>
</organism>
<evidence type="ECO:0000259" key="8">
    <source>
        <dbReference type="SMART" id="SM00644"/>
    </source>
</evidence>
<comment type="catalytic activity">
    <reaction evidence="1">
        <text>Hydrolyzes the link between N-acetylmuramoyl residues and L-amino acid residues in certain cell-wall glycopeptides.</text>
        <dbReference type="EC" id="3.5.1.28"/>
    </reaction>
</comment>
<dbReference type="GO" id="GO:0030435">
    <property type="term" value="P:sporulation resulting in formation of a cellular spore"/>
    <property type="evidence" value="ECO:0007669"/>
    <property type="project" value="UniProtKB-KW"/>
</dbReference>
<dbReference type="GO" id="GO:0008745">
    <property type="term" value="F:N-acetylmuramoyl-L-alanine amidase activity"/>
    <property type="evidence" value="ECO:0007669"/>
    <property type="project" value="UniProtKB-EC"/>
</dbReference>
<evidence type="ECO:0000313" key="9">
    <source>
        <dbReference type="EMBL" id="RGQ36528.1"/>
    </source>
</evidence>
<dbReference type="Pfam" id="PF01510">
    <property type="entry name" value="Amidase_2"/>
    <property type="match status" value="1"/>
</dbReference>
<evidence type="ECO:0000256" key="5">
    <source>
        <dbReference type="ARBA" id="ARBA00022969"/>
    </source>
</evidence>
<dbReference type="EMBL" id="QRTC01000053">
    <property type="protein sequence ID" value="RGQ36528.1"/>
    <property type="molecule type" value="Genomic_DNA"/>
</dbReference>
<dbReference type="SMART" id="SM00644">
    <property type="entry name" value="Ami_2"/>
    <property type="match status" value="1"/>
</dbReference>
<keyword evidence="5" id="KW-0749">Sporulation</keyword>
<evidence type="ECO:0000256" key="3">
    <source>
        <dbReference type="ARBA" id="ARBA00011901"/>
    </source>
</evidence>
<dbReference type="AlphaFoldDB" id="A0A412AVE6"/>
<dbReference type="Proteomes" id="UP000284751">
    <property type="component" value="Unassembled WGS sequence"/>
</dbReference>
<evidence type="ECO:0000256" key="6">
    <source>
        <dbReference type="ARBA" id="ARBA00023287"/>
    </source>
</evidence>
<dbReference type="InterPro" id="IPR002502">
    <property type="entry name" value="Amidase_domain"/>
</dbReference>
<comment type="similarity">
    <text evidence="2">Belongs to the N-acetylmuramoyl-L-alanine amidase 2 family.</text>
</comment>
<evidence type="ECO:0000256" key="7">
    <source>
        <dbReference type="ARBA" id="ARBA00023316"/>
    </source>
</evidence>
<dbReference type="GO" id="GO:0071555">
    <property type="term" value="P:cell wall organization"/>
    <property type="evidence" value="ECO:0007669"/>
    <property type="project" value="UniProtKB-KW"/>
</dbReference>
<dbReference type="InterPro" id="IPR036505">
    <property type="entry name" value="Amidase/PGRP_sf"/>
</dbReference>
<evidence type="ECO:0000256" key="4">
    <source>
        <dbReference type="ARBA" id="ARBA00022801"/>
    </source>
</evidence>
<evidence type="ECO:0000256" key="1">
    <source>
        <dbReference type="ARBA" id="ARBA00001561"/>
    </source>
</evidence>
<dbReference type="GO" id="GO:0009254">
    <property type="term" value="P:peptidoglycan turnover"/>
    <property type="evidence" value="ECO:0007669"/>
    <property type="project" value="TreeGrafter"/>
</dbReference>
<keyword evidence="6" id="KW-0178">Competence</keyword>
<keyword evidence="7" id="KW-0961">Cell wall biogenesis/degradation</keyword>
<accession>A0A412AVE6</accession>
<dbReference type="GO" id="GO:0009253">
    <property type="term" value="P:peptidoglycan catabolic process"/>
    <property type="evidence" value="ECO:0007669"/>
    <property type="project" value="InterPro"/>
</dbReference>
<dbReference type="GO" id="GO:0030420">
    <property type="term" value="P:establishment of competence for transformation"/>
    <property type="evidence" value="ECO:0007669"/>
    <property type="project" value="UniProtKB-KW"/>
</dbReference>
<dbReference type="Gene3D" id="3.40.80.10">
    <property type="entry name" value="Peptidoglycan recognition protein-like"/>
    <property type="match status" value="1"/>
</dbReference>
<keyword evidence="4" id="KW-0378">Hydrolase</keyword>
<gene>
    <name evidence="9" type="ORF">DWY99_11470</name>
</gene>
<feature type="domain" description="N-acetylmuramoyl-L-alanine amidase" evidence="8">
    <location>
        <begin position="84"/>
        <end position="220"/>
    </location>
</feature>
<reference evidence="9 10" key="1">
    <citation type="submission" date="2018-08" db="EMBL/GenBank/DDBJ databases">
        <title>A genome reference for cultivated species of the human gut microbiota.</title>
        <authorList>
            <person name="Zou Y."/>
            <person name="Xue W."/>
            <person name="Luo G."/>
        </authorList>
    </citation>
    <scope>NUCLEOTIDE SEQUENCE [LARGE SCALE GENOMIC DNA]</scope>
    <source>
        <strain evidence="9 10">AF28-26</strain>
    </source>
</reference>
<sequence length="228" mass="25483">MRYQRYQRSKSPVRMFLCKPDNRKWLIATGGLLAVIITLSVILAVTLSGRASGASGARDPANLRQTVDSIDGIPLFTAYIPEDSPGRPGVLRTVESITIHETANTSEGADAEAHSDYLSTTSDEVSWHYTVDDHQIYQHLPDNEEAWHSGDREGNHSSIGIELCVNADGNFDQTMENAAKLTAFLLKEYDLTIDNVKQHYDFNGKDCPLIIRQEGRWDEFLGMVQQNL</sequence>